<feature type="region of interest" description="Disordered" evidence="1">
    <location>
        <begin position="1"/>
        <end position="43"/>
    </location>
</feature>
<proteinExistence type="predicted"/>
<feature type="region of interest" description="Disordered" evidence="1">
    <location>
        <begin position="222"/>
        <end position="262"/>
    </location>
</feature>
<dbReference type="AlphaFoldDB" id="A0A9P4JAJ5"/>
<evidence type="ECO:0000313" key="3">
    <source>
        <dbReference type="Proteomes" id="UP000799536"/>
    </source>
</evidence>
<gene>
    <name evidence="2" type="ORF">GQ43DRAFT_288949</name>
</gene>
<accession>A0A9P4JAJ5</accession>
<organism evidence="2 3">
    <name type="scientific">Delitschia confertaspora ATCC 74209</name>
    <dbReference type="NCBI Taxonomy" id="1513339"/>
    <lineage>
        <taxon>Eukaryota</taxon>
        <taxon>Fungi</taxon>
        <taxon>Dikarya</taxon>
        <taxon>Ascomycota</taxon>
        <taxon>Pezizomycotina</taxon>
        <taxon>Dothideomycetes</taxon>
        <taxon>Pleosporomycetidae</taxon>
        <taxon>Pleosporales</taxon>
        <taxon>Delitschiaceae</taxon>
        <taxon>Delitschia</taxon>
    </lineage>
</organism>
<name>A0A9P4JAJ5_9PLEO</name>
<comment type="caution">
    <text evidence="2">The sequence shown here is derived from an EMBL/GenBank/DDBJ whole genome shotgun (WGS) entry which is preliminary data.</text>
</comment>
<feature type="region of interest" description="Disordered" evidence="1">
    <location>
        <begin position="295"/>
        <end position="318"/>
    </location>
</feature>
<dbReference type="OrthoDB" id="3801515at2759"/>
<reference evidence="2" key="1">
    <citation type="journal article" date="2020" name="Stud. Mycol.">
        <title>101 Dothideomycetes genomes: a test case for predicting lifestyles and emergence of pathogens.</title>
        <authorList>
            <person name="Haridas S."/>
            <person name="Albert R."/>
            <person name="Binder M."/>
            <person name="Bloem J."/>
            <person name="Labutti K."/>
            <person name="Salamov A."/>
            <person name="Andreopoulos B."/>
            <person name="Baker S."/>
            <person name="Barry K."/>
            <person name="Bills G."/>
            <person name="Bluhm B."/>
            <person name="Cannon C."/>
            <person name="Castanera R."/>
            <person name="Culley D."/>
            <person name="Daum C."/>
            <person name="Ezra D."/>
            <person name="Gonzalez J."/>
            <person name="Henrissat B."/>
            <person name="Kuo A."/>
            <person name="Liang C."/>
            <person name="Lipzen A."/>
            <person name="Lutzoni F."/>
            <person name="Magnuson J."/>
            <person name="Mondo S."/>
            <person name="Nolan M."/>
            <person name="Ohm R."/>
            <person name="Pangilinan J."/>
            <person name="Park H.-J."/>
            <person name="Ramirez L."/>
            <person name="Alfaro M."/>
            <person name="Sun H."/>
            <person name="Tritt A."/>
            <person name="Yoshinaga Y."/>
            <person name="Zwiers L.-H."/>
            <person name="Turgeon B."/>
            <person name="Goodwin S."/>
            <person name="Spatafora J."/>
            <person name="Crous P."/>
            <person name="Grigoriev I."/>
        </authorList>
    </citation>
    <scope>NUCLEOTIDE SEQUENCE</scope>
    <source>
        <strain evidence="2">ATCC 74209</strain>
    </source>
</reference>
<feature type="compositionally biased region" description="Low complexity" evidence="1">
    <location>
        <begin position="305"/>
        <end position="318"/>
    </location>
</feature>
<evidence type="ECO:0000313" key="2">
    <source>
        <dbReference type="EMBL" id="KAF2195977.1"/>
    </source>
</evidence>
<feature type="region of interest" description="Disordered" evidence="1">
    <location>
        <begin position="120"/>
        <end position="193"/>
    </location>
</feature>
<protein>
    <submittedName>
        <fullName evidence="2">Uncharacterized protein</fullName>
    </submittedName>
</protein>
<dbReference type="Proteomes" id="UP000799536">
    <property type="component" value="Unassembled WGS sequence"/>
</dbReference>
<dbReference type="EMBL" id="ML994545">
    <property type="protein sequence ID" value="KAF2195977.1"/>
    <property type="molecule type" value="Genomic_DNA"/>
</dbReference>
<sequence length="456" mass="49688">MERITMFQNEGPLNGTNSPESPAGGILLASPSNRPYLRSPLAEPFSPSHSYFGSRRLGHGSTLLGSPARGGHASRMRQLFEEARAENTIASSKLLDGRHGVSLDSGCYSNRLFQNTRQHSRGFPSLFDPYGSTTPPRRPRDIIDLAPKPSNPSGDVSHGIDAHHSSASEAWSGDSEYLTTELPPRTRSPSTLAAEPRINDWLASVPASPISDVEYDQSLDEGSMTPLRRWPNNKSSQPTSFLLPKQSPYSVPHPSPVTPAEGYTDDKVCINVGQQQLHTSGSMAQMRGGIALSVQSTPVKKPKSTESLKSSTSSNLSKSFNSTRQWRLHHYREVERRAAIHPGENGDDFFTFSPVASMTTPTRRPHHRPVDDDDGVQLSPLSPNVCIGRGHHRCHSTRSGRILHTLACTGGLTNIGNRLPPTRADDGTFVEEPITPESPGGVPLDDAFCPAEELFR</sequence>
<keyword evidence="3" id="KW-1185">Reference proteome</keyword>
<evidence type="ECO:0000256" key="1">
    <source>
        <dbReference type="SAM" id="MobiDB-lite"/>
    </source>
</evidence>